<keyword evidence="4 6" id="KW-0472">Membrane</keyword>
<evidence type="ECO:0000256" key="3">
    <source>
        <dbReference type="ARBA" id="ARBA00022989"/>
    </source>
</evidence>
<reference evidence="7" key="1">
    <citation type="journal article" date="2023" name="G3 (Bethesda)">
        <title>Whole genome assemblies of Zophobas morio and Tenebrio molitor.</title>
        <authorList>
            <person name="Kaur S."/>
            <person name="Stinson S.A."/>
            <person name="diCenzo G.C."/>
        </authorList>
    </citation>
    <scope>NUCLEOTIDE SEQUENCE</scope>
    <source>
        <strain evidence="7">QUZm001</strain>
    </source>
</reference>
<evidence type="ECO:0000256" key="4">
    <source>
        <dbReference type="ARBA" id="ARBA00023136"/>
    </source>
</evidence>
<dbReference type="Proteomes" id="UP001168821">
    <property type="component" value="Unassembled WGS sequence"/>
</dbReference>
<feature type="region of interest" description="Disordered" evidence="5">
    <location>
        <begin position="1"/>
        <end position="77"/>
    </location>
</feature>
<dbReference type="GO" id="GO:0016020">
    <property type="term" value="C:membrane"/>
    <property type="evidence" value="ECO:0007669"/>
    <property type="project" value="UniProtKB-SubCell"/>
</dbReference>
<proteinExistence type="predicted"/>
<dbReference type="InterPro" id="IPR008662">
    <property type="entry name" value="TOIP1/2"/>
</dbReference>
<comment type="caution">
    <text evidence="7">The sequence shown here is derived from an EMBL/GenBank/DDBJ whole genome shotgun (WGS) entry which is preliminary data.</text>
</comment>
<keyword evidence="8" id="KW-1185">Reference proteome</keyword>
<dbReference type="AlphaFoldDB" id="A0AA38M419"/>
<dbReference type="Gene3D" id="3.40.50.12190">
    <property type="match status" value="1"/>
</dbReference>
<keyword evidence="3 6" id="KW-1133">Transmembrane helix</keyword>
<evidence type="ECO:0000313" key="7">
    <source>
        <dbReference type="EMBL" id="KAJ3642144.1"/>
    </source>
</evidence>
<dbReference type="InterPro" id="IPR038599">
    <property type="entry name" value="LAP1C-like_C_sf"/>
</dbReference>
<sequence>MDSPASGPRVRRRPSIHRSWNEINLTDDQKHTKMSDKQEHKSGPNTPVLRLRRVSKVENEDSANESDHENSVDNKGGDLSMEAELEADEEHLEASNASLPSFNTSDIYDAGNMDDDFQAIHDQEKSNADSDVITLAIILFSLFSVLLACWTYDAKESFDLQSIKESFPTQDDDLWVAFESGVEDVVLRGRPSTFILLYEDEAREVMQELVYKLSKFAACNITDCEKEPIEITDAELNSARVLRDYGTVIEKYRHKLQEKGVMVIKNLENVRGTSAQAFHSFCDEFTPLVQKSLFIFTMKVDQLPRTPNKMKFIEEYFKRKWTDIRNDTFNALITRITSMVLEIKT</sequence>
<accession>A0AA38M419</accession>
<feature type="transmembrane region" description="Helical" evidence="6">
    <location>
        <begin position="132"/>
        <end position="152"/>
    </location>
</feature>
<dbReference type="GO" id="GO:0061024">
    <property type="term" value="P:membrane organization"/>
    <property type="evidence" value="ECO:0007669"/>
    <property type="project" value="TreeGrafter"/>
</dbReference>
<protein>
    <submittedName>
        <fullName evidence="7">Uncharacterized protein</fullName>
    </submittedName>
</protein>
<evidence type="ECO:0000313" key="8">
    <source>
        <dbReference type="Proteomes" id="UP001168821"/>
    </source>
</evidence>
<evidence type="ECO:0000256" key="2">
    <source>
        <dbReference type="ARBA" id="ARBA00022692"/>
    </source>
</evidence>
<evidence type="ECO:0000256" key="5">
    <source>
        <dbReference type="SAM" id="MobiDB-lite"/>
    </source>
</evidence>
<dbReference type="GO" id="GO:0001671">
    <property type="term" value="F:ATPase activator activity"/>
    <property type="evidence" value="ECO:0007669"/>
    <property type="project" value="InterPro"/>
</dbReference>
<organism evidence="7 8">
    <name type="scientific">Zophobas morio</name>
    <dbReference type="NCBI Taxonomy" id="2755281"/>
    <lineage>
        <taxon>Eukaryota</taxon>
        <taxon>Metazoa</taxon>
        <taxon>Ecdysozoa</taxon>
        <taxon>Arthropoda</taxon>
        <taxon>Hexapoda</taxon>
        <taxon>Insecta</taxon>
        <taxon>Pterygota</taxon>
        <taxon>Neoptera</taxon>
        <taxon>Endopterygota</taxon>
        <taxon>Coleoptera</taxon>
        <taxon>Polyphaga</taxon>
        <taxon>Cucujiformia</taxon>
        <taxon>Tenebrionidae</taxon>
        <taxon>Zophobas</taxon>
    </lineage>
</organism>
<feature type="compositionally biased region" description="Basic and acidic residues" evidence="5">
    <location>
        <begin position="55"/>
        <end position="76"/>
    </location>
</feature>
<evidence type="ECO:0000256" key="6">
    <source>
        <dbReference type="SAM" id="Phobius"/>
    </source>
</evidence>
<evidence type="ECO:0000256" key="1">
    <source>
        <dbReference type="ARBA" id="ARBA00004370"/>
    </source>
</evidence>
<feature type="compositionally biased region" description="Basic and acidic residues" evidence="5">
    <location>
        <begin position="27"/>
        <end position="42"/>
    </location>
</feature>
<dbReference type="EMBL" id="JALNTZ010000008">
    <property type="protein sequence ID" value="KAJ3642144.1"/>
    <property type="molecule type" value="Genomic_DNA"/>
</dbReference>
<dbReference type="PANTHER" id="PTHR18843">
    <property type="entry name" value="TORSIN-1A-INTERACTING PROTEIN"/>
    <property type="match status" value="1"/>
</dbReference>
<gene>
    <name evidence="7" type="ORF">Zmor_024953</name>
</gene>
<keyword evidence="2 6" id="KW-0812">Transmembrane</keyword>
<dbReference type="PANTHER" id="PTHR18843:SF7">
    <property type="entry name" value="LAMINA-ASSOCIATED POLYPEPTIDE 1B ISOFORM 1-RELATED"/>
    <property type="match status" value="1"/>
</dbReference>
<comment type="subcellular location">
    <subcellularLocation>
        <location evidence="1">Membrane</location>
    </subcellularLocation>
</comment>
<name>A0AA38M419_9CUCU</name>